<dbReference type="InterPro" id="IPR010979">
    <property type="entry name" value="Ribosomal_uS13-like_H2TH"/>
</dbReference>
<proteinExistence type="inferred from homology"/>
<dbReference type="Pfam" id="PF05833">
    <property type="entry name" value="NFACT_N"/>
    <property type="match status" value="1"/>
</dbReference>
<evidence type="ECO:0000256" key="1">
    <source>
        <dbReference type="ARBA" id="ARBA00022555"/>
    </source>
</evidence>
<dbReference type="AlphaFoldDB" id="W4V034"/>
<dbReference type="InterPro" id="IPR008532">
    <property type="entry name" value="NFACT_RNA-bd"/>
</dbReference>
<dbReference type="GO" id="GO:0043023">
    <property type="term" value="F:ribosomal large subunit binding"/>
    <property type="evidence" value="ECO:0007669"/>
    <property type="project" value="UniProtKB-UniRule"/>
</dbReference>
<dbReference type="HAMAP" id="MF_00844_B">
    <property type="entry name" value="RqcH_B"/>
    <property type="match status" value="1"/>
</dbReference>
<dbReference type="GO" id="GO:1990112">
    <property type="term" value="C:RQC complex"/>
    <property type="evidence" value="ECO:0007669"/>
    <property type="project" value="TreeGrafter"/>
</dbReference>
<keyword evidence="3 5" id="KW-0694">RNA-binding</keyword>
<sequence length="579" mass="65880">MPFDGIVTKNVVNELSDALIGGRIDKIYQPEQDEIIINLRAKGQNLKLLLSANASYPRIHLTDVTKENPVNPPVFCMLLRKHLSGGRITQIEFHDFERVITIHIETINELGDLTLKKLVVEIMGKHSNIILVNNENKIIDSIKHVDSDISRVREVMPARPYSLPPSQDKTSPLALDAELLFSKAKEQGDLRISKLLLNNIKGFSPLLCEEICYRAGIDPRIPVSSLSEDVVQSLKQVLKKIISKIENSEFTPCIIWNGDDRQKPIDFHSFEIKQYNTLDFYPSISKVLDLFYTIRDTSERLAQKKADLVKTLNNCIERCNKKISIHTDTLREVAEREKFKLYGELITANIYCIPKNSSKVSLLNYYSENGEYVEIPLDENLLPQENAQRYFKKYAKAKAAYTHTIQQLEESRGELSYLESVLHSLENSNSIKDIDDIRQELADQGYLPSKKKRTEKKNSKAFTPYIYKSTDGLYIYVGKNNAQNDILTLKFSSSNDIWLHTKNIPGSHVIIKKDKGDIPDSTLLQAAQLAAYHSKAKNSSHVEVDYTQVRNVKKPNGAKPGMVSTIIIKLLLLHRMKIS</sequence>
<dbReference type="PANTHER" id="PTHR15239">
    <property type="entry name" value="NUCLEAR EXPORT MEDIATOR FACTOR NEMF"/>
    <property type="match status" value="1"/>
</dbReference>
<evidence type="ECO:0000256" key="4">
    <source>
        <dbReference type="ARBA" id="ARBA00022917"/>
    </source>
</evidence>
<dbReference type="GO" id="GO:0019843">
    <property type="term" value="F:rRNA binding"/>
    <property type="evidence" value="ECO:0007669"/>
    <property type="project" value="UniProtKB-UniRule"/>
</dbReference>
<comment type="subunit">
    <text evidence="5">Associates with stalled 50S ribosomal subunits. Binds to RqcP.</text>
</comment>
<protein>
    <recommendedName>
        <fullName evidence="5">Rqc2 homolog RqcH</fullName>
        <shortName evidence="5">RqcH</shortName>
    </recommendedName>
</protein>
<gene>
    <name evidence="5" type="primary">rqcH</name>
    <name evidence="7" type="ORF">JCM21531_189</name>
</gene>
<dbReference type="STRING" id="1294263.JCM21531_189"/>
<dbReference type="FunFam" id="2.30.310.10:FF:000004">
    <property type="entry name" value="Fibronectin-binding protein A"/>
    <property type="match status" value="1"/>
</dbReference>
<comment type="caution">
    <text evidence="7">The sequence shown here is derived from an EMBL/GenBank/DDBJ whole genome shotgun (WGS) entry which is preliminary data.</text>
</comment>
<evidence type="ECO:0000313" key="7">
    <source>
        <dbReference type="EMBL" id="GAE86860.1"/>
    </source>
</evidence>
<evidence type="ECO:0000259" key="6">
    <source>
        <dbReference type="Pfam" id="PF05670"/>
    </source>
</evidence>
<evidence type="ECO:0000256" key="3">
    <source>
        <dbReference type="ARBA" id="ARBA00022884"/>
    </source>
</evidence>
<keyword evidence="1 5" id="KW-0820">tRNA-binding</keyword>
<dbReference type="Gene3D" id="2.30.310.10">
    <property type="entry name" value="ibrinogen binding protein from staphylococcus aureus domain"/>
    <property type="match status" value="1"/>
</dbReference>
<keyword evidence="2 5" id="KW-0699">rRNA-binding</keyword>
<reference evidence="7" key="1">
    <citation type="journal article" date="2014" name="Genome Announc.">
        <title>Draft Genome Sequence of Clostridium straminisolvens Strain JCM 21531T, Isolated from a Cellulose-Degrading Bacterial Community.</title>
        <authorList>
            <person name="Yuki M."/>
            <person name="Oshima K."/>
            <person name="Suda W."/>
            <person name="Sakamoto M."/>
            <person name="Kitamura K."/>
            <person name="Iida T."/>
            <person name="Hattori M."/>
            <person name="Ohkuma M."/>
        </authorList>
    </citation>
    <scope>NUCLEOTIDE SEQUENCE [LARGE SCALE GENOMIC DNA]</scope>
    <source>
        <strain evidence="7">JCM 21531</strain>
    </source>
</reference>
<dbReference type="PANTHER" id="PTHR15239:SF6">
    <property type="entry name" value="RIBOSOME QUALITY CONTROL COMPLEX SUBUNIT NEMF"/>
    <property type="match status" value="1"/>
</dbReference>
<name>W4V034_9FIRM</name>
<dbReference type="GO" id="GO:0072344">
    <property type="term" value="P:rescue of stalled ribosome"/>
    <property type="evidence" value="ECO:0007669"/>
    <property type="project" value="UniProtKB-UniRule"/>
</dbReference>
<comment type="function">
    <text evidence="5">Key component of the ribosome quality control system (RQC), a ribosome-associated complex that mediates the extraction of incompletely synthesized nascent chains from stalled ribosomes and their subsequent degradation. RqcH recruits Ala-charged tRNA, and with RqcP directs the elongation of stalled nascent chains on 50S ribosomal subunits, leading to non-templated C-terminal alanine extensions (Ala tail). The Ala tail promotes nascent chain degradation. May add between 1 and at least 8 Ala residues. Binds to stalled 50S ribosomal subunits.</text>
</comment>
<evidence type="ECO:0000256" key="2">
    <source>
        <dbReference type="ARBA" id="ARBA00022730"/>
    </source>
</evidence>
<accession>W4V034</accession>
<feature type="domain" description="NFACT RNA-binding" evidence="6">
    <location>
        <begin position="465"/>
        <end position="557"/>
    </location>
</feature>
<dbReference type="InterPro" id="IPR043682">
    <property type="entry name" value="RqcH_bacterial"/>
</dbReference>
<dbReference type="InterPro" id="IPR051608">
    <property type="entry name" value="RQC_Subunit_NEMF"/>
</dbReference>
<dbReference type="EMBL" id="BAVR01000002">
    <property type="protein sequence ID" value="GAE86860.1"/>
    <property type="molecule type" value="Genomic_DNA"/>
</dbReference>
<evidence type="ECO:0000256" key="5">
    <source>
        <dbReference type="HAMAP-Rule" id="MF_00844"/>
    </source>
</evidence>
<evidence type="ECO:0000313" key="8">
    <source>
        <dbReference type="Proteomes" id="UP000019109"/>
    </source>
</evidence>
<keyword evidence="4 5" id="KW-0648">Protein biosynthesis</keyword>
<comment type="similarity">
    <text evidence="5">Belongs to the NEMF family.</text>
</comment>
<dbReference type="Gene3D" id="1.10.8.50">
    <property type="match status" value="1"/>
</dbReference>
<keyword evidence="8" id="KW-1185">Reference proteome</keyword>
<organism evidence="7 8">
    <name type="scientific">Acetivibrio straminisolvens JCM 21531</name>
    <dbReference type="NCBI Taxonomy" id="1294263"/>
    <lineage>
        <taxon>Bacteria</taxon>
        <taxon>Bacillati</taxon>
        <taxon>Bacillota</taxon>
        <taxon>Clostridia</taxon>
        <taxon>Eubacteriales</taxon>
        <taxon>Oscillospiraceae</taxon>
        <taxon>Acetivibrio</taxon>
    </lineage>
</organism>
<dbReference type="GO" id="GO:0000049">
    <property type="term" value="F:tRNA binding"/>
    <property type="evidence" value="ECO:0007669"/>
    <property type="project" value="UniProtKB-UniRule"/>
</dbReference>
<dbReference type="SUPFAM" id="SSF46946">
    <property type="entry name" value="S13-like H2TH domain"/>
    <property type="match status" value="1"/>
</dbReference>
<dbReference type="Pfam" id="PF05670">
    <property type="entry name" value="NFACT-R_1"/>
    <property type="match status" value="1"/>
</dbReference>
<dbReference type="Proteomes" id="UP000019109">
    <property type="component" value="Unassembled WGS sequence"/>
</dbReference>